<dbReference type="PANTHER" id="PTHR45790">
    <property type="entry name" value="SIROHEME SYNTHASE-RELATED"/>
    <property type="match status" value="1"/>
</dbReference>
<keyword evidence="3" id="KW-0169">Cobalamin biosynthesis</keyword>
<dbReference type="InterPro" id="IPR014776">
    <property type="entry name" value="4pyrrole_Mease_sub2"/>
</dbReference>
<dbReference type="PROSITE" id="PS00840">
    <property type="entry name" value="SUMT_2"/>
    <property type="match status" value="1"/>
</dbReference>
<dbReference type="InterPro" id="IPR014777">
    <property type="entry name" value="4pyrrole_Mease_sub1"/>
</dbReference>
<dbReference type="AlphaFoldDB" id="A0A3D9HE02"/>
<dbReference type="EMBL" id="QRDW01000009">
    <property type="protein sequence ID" value="RED47703.1"/>
    <property type="molecule type" value="Genomic_DNA"/>
</dbReference>
<dbReference type="UniPathway" id="UPA00262">
    <property type="reaction ID" value="UER00211"/>
</dbReference>
<evidence type="ECO:0000256" key="3">
    <source>
        <dbReference type="ARBA" id="ARBA00022573"/>
    </source>
</evidence>
<comment type="pathway">
    <text evidence="9">Cofactor biosynthesis; adenosylcobalamin biosynthesis; precorrin-2 from uroporphyrinogen III: step 1/1.</text>
</comment>
<evidence type="ECO:0000256" key="7">
    <source>
        <dbReference type="ARBA" id="ARBA00023244"/>
    </source>
</evidence>
<dbReference type="Pfam" id="PF00590">
    <property type="entry name" value="TP_methylase"/>
    <property type="match status" value="1"/>
</dbReference>
<dbReference type="Gene3D" id="3.30.950.10">
    <property type="entry name" value="Methyltransferase, Cobalt-precorrin-4 Transmethylase, Domain 2"/>
    <property type="match status" value="1"/>
</dbReference>
<keyword evidence="6" id="KW-0949">S-adenosyl-L-methionine</keyword>
<dbReference type="InterPro" id="IPR050161">
    <property type="entry name" value="Siro_Cobalamin_biosynth"/>
</dbReference>
<reference evidence="12 13" key="1">
    <citation type="submission" date="2018-07" db="EMBL/GenBank/DDBJ databases">
        <title>Genomic Encyclopedia of Type Strains, Phase III (KMG-III): the genomes of soil and plant-associated and newly described type strains.</title>
        <authorList>
            <person name="Whitman W."/>
        </authorList>
    </citation>
    <scope>NUCLEOTIDE SEQUENCE [LARGE SCALE GENOMIC DNA]</scope>
    <source>
        <strain evidence="12 13">CECT 8488</strain>
    </source>
</reference>
<evidence type="ECO:0000313" key="12">
    <source>
        <dbReference type="EMBL" id="RED47703.1"/>
    </source>
</evidence>
<dbReference type="SUPFAM" id="SSF53790">
    <property type="entry name" value="Tetrapyrrole methylase"/>
    <property type="match status" value="1"/>
</dbReference>
<dbReference type="NCBIfam" id="NF004790">
    <property type="entry name" value="PRK06136.1"/>
    <property type="match status" value="1"/>
</dbReference>
<dbReference type="GO" id="GO:0009236">
    <property type="term" value="P:cobalamin biosynthetic process"/>
    <property type="evidence" value="ECO:0007669"/>
    <property type="project" value="UniProtKB-KW"/>
</dbReference>
<dbReference type="GO" id="GO:0032259">
    <property type="term" value="P:methylation"/>
    <property type="evidence" value="ECO:0007669"/>
    <property type="project" value="UniProtKB-KW"/>
</dbReference>
<dbReference type="InterPro" id="IPR006366">
    <property type="entry name" value="CobA/CysG_C"/>
</dbReference>
<dbReference type="FunFam" id="3.40.1010.10:FF:000001">
    <property type="entry name" value="Siroheme synthase"/>
    <property type="match status" value="1"/>
</dbReference>
<dbReference type="InterPro" id="IPR035996">
    <property type="entry name" value="4pyrrol_Methylase_sf"/>
</dbReference>
<dbReference type="OrthoDB" id="9815856at2"/>
<sequence length="274" mass="28842">MTWQTNIVPPKGLPVFEPGWVWLVGAGPGDPGLITLHGVNALAQADVIVYDALVDTRILDMAKPHAERIFAGKRGGKPSPTQTSISERLVELAKAGHRVLRLKGGDPFVFGRGGEEALALVGAGVPFRVVPGVTAAIAGTAYAGMPATHRDANSAVTFITGHSMTGEVPDNLNWDAVTNGAPVLIFYMAIKHFGRIAEKLQECGRPADEPVAFVASATTADQKVHVCTLDTAAEVAKKVSPPAIVVVGPVVKLREQLDWLGKAAEWQAKAADPV</sequence>
<comment type="similarity">
    <text evidence="1 10">Belongs to the precorrin methyltransferase family.</text>
</comment>
<dbReference type="PROSITE" id="PS00839">
    <property type="entry name" value="SUMT_1"/>
    <property type="match status" value="1"/>
</dbReference>
<dbReference type="PANTHER" id="PTHR45790:SF3">
    <property type="entry name" value="S-ADENOSYL-L-METHIONINE-DEPENDENT UROPORPHYRINOGEN III METHYLTRANSFERASE, CHLOROPLASTIC"/>
    <property type="match status" value="1"/>
</dbReference>
<keyword evidence="13" id="KW-1185">Reference proteome</keyword>
<proteinExistence type="inferred from homology"/>
<dbReference type="EC" id="2.1.1.107" evidence="2"/>
<dbReference type="RefSeq" id="WP_115937856.1">
    <property type="nucleotide sequence ID" value="NZ_QRDW01000009.1"/>
</dbReference>
<protein>
    <recommendedName>
        <fullName evidence="2">uroporphyrinogen-III C-methyltransferase</fullName>
        <ecNumber evidence="2">2.1.1.107</ecNumber>
    </recommendedName>
</protein>
<evidence type="ECO:0000256" key="10">
    <source>
        <dbReference type="RuleBase" id="RU003960"/>
    </source>
</evidence>
<feature type="domain" description="Tetrapyrrole methylase" evidence="11">
    <location>
        <begin position="21"/>
        <end position="232"/>
    </location>
</feature>
<dbReference type="CDD" id="cd11642">
    <property type="entry name" value="SUMT"/>
    <property type="match status" value="1"/>
</dbReference>
<evidence type="ECO:0000259" key="11">
    <source>
        <dbReference type="Pfam" id="PF00590"/>
    </source>
</evidence>
<comment type="caution">
    <text evidence="12">The sequence shown here is derived from an EMBL/GenBank/DDBJ whole genome shotgun (WGS) entry which is preliminary data.</text>
</comment>
<accession>A0A3D9HE02</accession>
<evidence type="ECO:0000256" key="8">
    <source>
        <dbReference type="ARBA" id="ARBA00025705"/>
    </source>
</evidence>
<dbReference type="GO" id="GO:0004851">
    <property type="term" value="F:uroporphyrin-III C-methyltransferase activity"/>
    <property type="evidence" value="ECO:0007669"/>
    <property type="project" value="UniProtKB-EC"/>
</dbReference>
<dbReference type="GO" id="GO:0019354">
    <property type="term" value="P:siroheme biosynthetic process"/>
    <property type="evidence" value="ECO:0007669"/>
    <property type="project" value="UniProtKB-UniPathway"/>
</dbReference>
<dbReference type="Gene3D" id="3.40.1010.10">
    <property type="entry name" value="Cobalt-precorrin-4 Transmethylase, Domain 1"/>
    <property type="match status" value="1"/>
</dbReference>
<dbReference type="FunFam" id="3.30.950.10:FF:000001">
    <property type="entry name" value="Siroheme synthase"/>
    <property type="match status" value="1"/>
</dbReference>
<comment type="pathway">
    <text evidence="8">Porphyrin-containing compound metabolism; siroheme biosynthesis; precorrin-2 from uroporphyrinogen III: step 1/1.</text>
</comment>
<keyword evidence="5 10" id="KW-0808">Transferase</keyword>
<keyword evidence="7" id="KW-0627">Porphyrin biosynthesis</keyword>
<gene>
    <name evidence="12" type="ORF">DFP90_10967</name>
</gene>
<evidence type="ECO:0000256" key="2">
    <source>
        <dbReference type="ARBA" id="ARBA00012162"/>
    </source>
</evidence>
<dbReference type="InterPro" id="IPR000878">
    <property type="entry name" value="4pyrrol_Mease"/>
</dbReference>
<evidence type="ECO:0000256" key="9">
    <source>
        <dbReference type="ARBA" id="ARBA00060548"/>
    </source>
</evidence>
<name>A0A3D9HE02_9PROT</name>
<evidence type="ECO:0000256" key="6">
    <source>
        <dbReference type="ARBA" id="ARBA00022691"/>
    </source>
</evidence>
<evidence type="ECO:0000256" key="5">
    <source>
        <dbReference type="ARBA" id="ARBA00022679"/>
    </source>
</evidence>
<keyword evidence="4 10" id="KW-0489">Methyltransferase</keyword>
<dbReference type="NCBIfam" id="TIGR01469">
    <property type="entry name" value="cobA_cysG_Cterm"/>
    <property type="match status" value="1"/>
</dbReference>
<organism evidence="12 13">
    <name type="scientific">Aestuariispira insulae</name>
    <dbReference type="NCBI Taxonomy" id="1461337"/>
    <lineage>
        <taxon>Bacteria</taxon>
        <taxon>Pseudomonadati</taxon>
        <taxon>Pseudomonadota</taxon>
        <taxon>Alphaproteobacteria</taxon>
        <taxon>Rhodospirillales</taxon>
        <taxon>Kiloniellaceae</taxon>
        <taxon>Aestuariispira</taxon>
    </lineage>
</organism>
<evidence type="ECO:0000256" key="4">
    <source>
        <dbReference type="ARBA" id="ARBA00022603"/>
    </source>
</evidence>
<dbReference type="InterPro" id="IPR003043">
    <property type="entry name" value="Uropor_MeTrfase_CS"/>
</dbReference>
<dbReference type="Proteomes" id="UP000256845">
    <property type="component" value="Unassembled WGS sequence"/>
</dbReference>
<evidence type="ECO:0000313" key="13">
    <source>
        <dbReference type="Proteomes" id="UP000256845"/>
    </source>
</evidence>
<evidence type="ECO:0000256" key="1">
    <source>
        <dbReference type="ARBA" id="ARBA00005879"/>
    </source>
</evidence>